<proteinExistence type="inferred from homology"/>
<evidence type="ECO:0000256" key="4">
    <source>
        <dbReference type="RuleBase" id="RU003345"/>
    </source>
</evidence>
<dbReference type="eggNOG" id="COG1012">
    <property type="taxonomic scope" value="Bacteria"/>
</dbReference>
<feature type="active site" evidence="3">
    <location>
        <position position="263"/>
    </location>
</feature>
<dbReference type="GO" id="GO:0016620">
    <property type="term" value="F:oxidoreductase activity, acting on the aldehyde or oxo group of donors, NAD or NADP as acceptor"/>
    <property type="evidence" value="ECO:0007669"/>
    <property type="project" value="InterPro"/>
</dbReference>
<dbReference type="PROSITE" id="PS00687">
    <property type="entry name" value="ALDEHYDE_DEHYDR_GLU"/>
    <property type="match status" value="1"/>
</dbReference>
<dbReference type="InterPro" id="IPR015590">
    <property type="entry name" value="Aldehyde_DH_dom"/>
</dbReference>
<protein>
    <submittedName>
        <fullName evidence="6">Succinate-semialdehyde dehydrogenase</fullName>
    </submittedName>
</protein>
<dbReference type="Pfam" id="PF00171">
    <property type="entry name" value="Aldedh"/>
    <property type="match status" value="1"/>
</dbReference>
<feature type="domain" description="Aldehyde dehydrogenase" evidence="5">
    <location>
        <begin position="36"/>
        <end position="490"/>
    </location>
</feature>
<evidence type="ECO:0000256" key="1">
    <source>
        <dbReference type="ARBA" id="ARBA00009986"/>
    </source>
</evidence>
<dbReference type="KEGG" id="dni:HX89_10930"/>
<dbReference type="Proteomes" id="UP000027986">
    <property type="component" value="Chromosome"/>
</dbReference>
<dbReference type="AlphaFoldDB" id="A0A075JJ45"/>
<comment type="similarity">
    <text evidence="1 4">Belongs to the aldehyde dehydrogenase family.</text>
</comment>
<evidence type="ECO:0000256" key="3">
    <source>
        <dbReference type="PROSITE-ProRule" id="PRU10007"/>
    </source>
</evidence>
<dbReference type="EMBL" id="CP008889">
    <property type="protein sequence ID" value="AIF41367.1"/>
    <property type="molecule type" value="Genomic_DNA"/>
</dbReference>
<dbReference type="InterPro" id="IPR016161">
    <property type="entry name" value="Ald_DH/histidinol_DH"/>
</dbReference>
<evidence type="ECO:0000259" key="5">
    <source>
        <dbReference type="Pfam" id="PF00171"/>
    </source>
</evidence>
<evidence type="ECO:0000313" key="7">
    <source>
        <dbReference type="Proteomes" id="UP000027986"/>
    </source>
</evidence>
<evidence type="ECO:0000313" key="6">
    <source>
        <dbReference type="EMBL" id="AIF41367.1"/>
    </source>
</evidence>
<dbReference type="HOGENOM" id="CLU_005391_1_0_11"/>
<name>A0A075JJ45_9MICO</name>
<dbReference type="FunFam" id="3.40.309.10:FF:000009">
    <property type="entry name" value="Aldehyde dehydrogenase A"/>
    <property type="match status" value="1"/>
</dbReference>
<dbReference type="RefSeq" id="WP_038569106.1">
    <property type="nucleotide sequence ID" value="NZ_CP008889.1"/>
</dbReference>
<reference evidence="6 7" key="1">
    <citation type="submission" date="2014-07" db="EMBL/GenBank/DDBJ databases">
        <title>Genome Sequencing of Dermacoccus nishinomiyaensis.</title>
        <authorList>
            <person name="Hong K.W."/>
            <person name="Chan K.G."/>
        </authorList>
    </citation>
    <scope>NUCLEOTIDE SEQUENCE [LARGE SCALE GENOMIC DNA]</scope>
    <source>
        <strain evidence="6 7">M25</strain>
    </source>
</reference>
<gene>
    <name evidence="6" type="primary">gabD2</name>
    <name evidence="6" type="ORF">HX89_10930</name>
</gene>
<dbReference type="PANTHER" id="PTHR11699">
    <property type="entry name" value="ALDEHYDE DEHYDROGENASE-RELATED"/>
    <property type="match status" value="1"/>
</dbReference>
<keyword evidence="7" id="KW-1185">Reference proteome</keyword>
<dbReference type="GeneID" id="41841612"/>
<dbReference type="OrthoDB" id="3954161at2"/>
<accession>A0A075JJ45</accession>
<dbReference type="Gene3D" id="3.40.309.10">
    <property type="entry name" value="Aldehyde Dehydrogenase, Chain A, domain 2"/>
    <property type="match status" value="1"/>
</dbReference>
<dbReference type="Gene3D" id="3.40.605.10">
    <property type="entry name" value="Aldehyde Dehydrogenase, Chain A, domain 1"/>
    <property type="match status" value="1"/>
</dbReference>
<dbReference type="NCBIfam" id="NF006916">
    <property type="entry name" value="PRK09407.1"/>
    <property type="match status" value="1"/>
</dbReference>
<dbReference type="InterPro" id="IPR016163">
    <property type="entry name" value="Ald_DH_C"/>
</dbReference>
<dbReference type="CDD" id="cd07101">
    <property type="entry name" value="ALDH_SSADH2_GabD2"/>
    <property type="match status" value="1"/>
</dbReference>
<sequence>MTPSPRTQPRPQRPLALDEATVRRMSARVVASGPAQERMTPLTGETIGALPTSTPDDVVTAYERARAAQQEWAQRDVRERVEFLTRLHDLVLDRQDELLDLIQIESGKARIQAFEEVLDTAGVCRHYAKKAPSYLAERKALGALPVLTQARTHYLPKGVVGIVAPWNYPLSMSITDALPALAAGNAVVLRPDEKSSFTCLRAVELCDEAGLPEGLLQVVLGDGPNVGGAVLEHADSVMFTGSTKTGRIVARDAGERLKSASLELGGKNAMYIADDADLTRAAECAQRAVFASAGQLCISIERLVVHEKIADEFLRRFLERVTAMKIGVALDWGYDMGSLISADQLERVTQHVDDAVAKGATVLAGGKARPDIGPYCYEPTVLDGVADGMLCRDEETFGPVVSVYRVSNDDEAVALANDTDFGLNASVWTKDVARGRAIAARIRTGTVNVNEGYAAAYASNGAPMGGMKASGLGRRHGAEGITKYTDIQNVSVQRLQGFGVPKGVSQRQFARALSTGLRVMKKAGLS</sequence>
<dbReference type="SUPFAM" id="SSF53720">
    <property type="entry name" value="ALDH-like"/>
    <property type="match status" value="1"/>
</dbReference>
<evidence type="ECO:0000256" key="2">
    <source>
        <dbReference type="ARBA" id="ARBA00023002"/>
    </source>
</evidence>
<keyword evidence="2 4" id="KW-0560">Oxidoreductase</keyword>
<dbReference type="InterPro" id="IPR029510">
    <property type="entry name" value="Ald_DH_CS_GLU"/>
</dbReference>
<dbReference type="InterPro" id="IPR016162">
    <property type="entry name" value="Ald_DH_N"/>
</dbReference>
<organism evidence="6 7">
    <name type="scientific">Dermacoccus nishinomiyaensis</name>
    <dbReference type="NCBI Taxonomy" id="1274"/>
    <lineage>
        <taxon>Bacteria</taxon>
        <taxon>Bacillati</taxon>
        <taxon>Actinomycetota</taxon>
        <taxon>Actinomycetes</taxon>
        <taxon>Micrococcales</taxon>
        <taxon>Dermacoccaceae</taxon>
        <taxon>Dermacoccus</taxon>
    </lineage>
</organism>